<sequence>MRKITVGTVDIGEKGINMVVDALKRGRISGGANVHRFERAFAEYHRTPYCVAVSTGTDADTIALAAFRHLGYPPQGEVLVPALNFISVANAIIHA</sequence>
<comment type="caution">
    <text evidence="1">The sequence shown here is derived from an EMBL/GenBank/DDBJ whole genome shotgun (WGS) entry which is preliminary data.</text>
</comment>
<proteinExistence type="predicted"/>
<dbReference type="GO" id="GO:0030170">
    <property type="term" value="F:pyridoxal phosphate binding"/>
    <property type="evidence" value="ECO:0007669"/>
    <property type="project" value="TreeGrafter"/>
</dbReference>
<dbReference type="Pfam" id="PF01041">
    <property type="entry name" value="DegT_DnrJ_EryC1"/>
    <property type="match status" value="1"/>
</dbReference>
<organism evidence="1">
    <name type="scientific">marine sediment metagenome</name>
    <dbReference type="NCBI Taxonomy" id="412755"/>
    <lineage>
        <taxon>unclassified sequences</taxon>
        <taxon>metagenomes</taxon>
        <taxon>ecological metagenomes</taxon>
    </lineage>
</organism>
<dbReference type="PANTHER" id="PTHR30244">
    <property type="entry name" value="TRANSAMINASE"/>
    <property type="match status" value="1"/>
</dbReference>
<dbReference type="Gene3D" id="3.40.640.10">
    <property type="entry name" value="Type I PLP-dependent aspartate aminotransferase-like (Major domain)"/>
    <property type="match status" value="1"/>
</dbReference>
<gene>
    <name evidence="1" type="ORF">S03H2_08400</name>
</gene>
<dbReference type="EMBL" id="BARU01004077">
    <property type="protein sequence ID" value="GAH18541.1"/>
    <property type="molecule type" value="Genomic_DNA"/>
</dbReference>
<name>X1DCM9_9ZZZZ</name>
<dbReference type="GO" id="GO:0008483">
    <property type="term" value="F:transaminase activity"/>
    <property type="evidence" value="ECO:0007669"/>
    <property type="project" value="TreeGrafter"/>
</dbReference>
<dbReference type="PANTHER" id="PTHR30244:SF34">
    <property type="entry name" value="DTDP-4-AMINO-4,6-DIDEOXYGALACTOSE TRANSAMINASE"/>
    <property type="match status" value="1"/>
</dbReference>
<dbReference type="GO" id="GO:0000271">
    <property type="term" value="P:polysaccharide biosynthetic process"/>
    <property type="evidence" value="ECO:0007669"/>
    <property type="project" value="TreeGrafter"/>
</dbReference>
<protein>
    <submittedName>
        <fullName evidence="1">Uncharacterized protein</fullName>
    </submittedName>
</protein>
<reference evidence="1" key="1">
    <citation type="journal article" date="2014" name="Front. Microbiol.">
        <title>High frequency of phylogenetically diverse reductive dehalogenase-homologous genes in deep subseafloor sedimentary metagenomes.</title>
        <authorList>
            <person name="Kawai M."/>
            <person name="Futagami T."/>
            <person name="Toyoda A."/>
            <person name="Takaki Y."/>
            <person name="Nishi S."/>
            <person name="Hori S."/>
            <person name="Arai W."/>
            <person name="Tsubouchi T."/>
            <person name="Morono Y."/>
            <person name="Uchiyama I."/>
            <person name="Ito T."/>
            <person name="Fujiyama A."/>
            <person name="Inagaki F."/>
            <person name="Takami H."/>
        </authorList>
    </citation>
    <scope>NUCLEOTIDE SEQUENCE</scope>
    <source>
        <strain evidence="1">Expedition CK06-06</strain>
    </source>
</reference>
<dbReference type="AlphaFoldDB" id="X1DCM9"/>
<accession>X1DCM9</accession>
<dbReference type="InterPro" id="IPR015421">
    <property type="entry name" value="PyrdxlP-dep_Trfase_major"/>
</dbReference>
<dbReference type="SUPFAM" id="SSF53383">
    <property type="entry name" value="PLP-dependent transferases"/>
    <property type="match status" value="1"/>
</dbReference>
<evidence type="ECO:0000313" key="1">
    <source>
        <dbReference type="EMBL" id="GAH18541.1"/>
    </source>
</evidence>
<dbReference type="InterPro" id="IPR015424">
    <property type="entry name" value="PyrdxlP-dep_Trfase"/>
</dbReference>
<dbReference type="InterPro" id="IPR000653">
    <property type="entry name" value="DegT/StrS_aminotransferase"/>
</dbReference>
<feature type="non-terminal residue" evidence="1">
    <location>
        <position position="95"/>
    </location>
</feature>